<dbReference type="EMBL" id="PVZF01000015">
    <property type="protein sequence ID" value="PRY10765.1"/>
    <property type="molecule type" value="Genomic_DNA"/>
</dbReference>
<organism evidence="3 4">
    <name type="scientific">Kineococcus rhizosphaerae</name>
    <dbReference type="NCBI Taxonomy" id="559628"/>
    <lineage>
        <taxon>Bacteria</taxon>
        <taxon>Bacillati</taxon>
        <taxon>Actinomycetota</taxon>
        <taxon>Actinomycetes</taxon>
        <taxon>Kineosporiales</taxon>
        <taxon>Kineosporiaceae</taxon>
        <taxon>Kineococcus</taxon>
    </lineage>
</organism>
<evidence type="ECO:0000256" key="1">
    <source>
        <dbReference type="ARBA" id="ARBA00022801"/>
    </source>
</evidence>
<feature type="domain" description="PPM-type phosphatase" evidence="2">
    <location>
        <begin position="165"/>
        <end position="381"/>
    </location>
</feature>
<dbReference type="Pfam" id="PF07228">
    <property type="entry name" value="SpoIIE"/>
    <property type="match status" value="1"/>
</dbReference>
<sequence length="412" mass="44478">MVRTLLDRSHLATTGQIPDAIAQAAQTLGWTAGLYLIDHEQRLLLPTPVTGAPARRPLNIETTLAGRCFRTVEPVPTGRTAPGVWLPVVDGSDRLGVLEVDAPGGIDLQDPLVQERCRMLSHLGGHMIAAKSPYGDGLDGLRRLRPRTVASELLHQSLPPLSFACEGLVISCLLLPAYDVAADAFDYGVADDTVHLMVLDATGHDLRGTILATLALAAYRNARRNGRGLSEGVSAVDRIVAEHGGAERFATGVLGELDMSTGRLRYLNAGHPAPLLMRHGRVVKELDAGRRIMFGLGQEPAVFAEEWLQPGDRVVLYTDGVVEARDHDGEFFGQERLEELLHKAAAAGLPAPETLRRIAHDVLDRQGGVLQDDATLLVAEWATSRERTFTAVGGVAAHDLSPHGEERQSPRR</sequence>
<comment type="caution">
    <text evidence="3">The sequence shown here is derived from an EMBL/GenBank/DDBJ whole genome shotgun (WGS) entry which is preliminary data.</text>
</comment>
<evidence type="ECO:0000313" key="3">
    <source>
        <dbReference type="EMBL" id="PRY10765.1"/>
    </source>
</evidence>
<gene>
    <name evidence="3" type="ORF">CLV37_11529</name>
</gene>
<proteinExistence type="predicted"/>
<keyword evidence="4" id="KW-1185">Reference proteome</keyword>
<dbReference type="SMART" id="SM00331">
    <property type="entry name" value="PP2C_SIG"/>
    <property type="match status" value="1"/>
</dbReference>
<protein>
    <submittedName>
        <fullName evidence="3">Stage II sporulation protein E</fullName>
    </submittedName>
</protein>
<evidence type="ECO:0000313" key="4">
    <source>
        <dbReference type="Proteomes" id="UP000238083"/>
    </source>
</evidence>
<dbReference type="AlphaFoldDB" id="A0A2T0QXL8"/>
<dbReference type="PANTHER" id="PTHR43156:SF2">
    <property type="entry name" value="STAGE II SPORULATION PROTEIN E"/>
    <property type="match status" value="1"/>
</dbReference>
<reference evidence="3 4" key="1">
    <citation type="submission" date="2018-03" db="EMBL/GenBank/DDBJ databases">
        <title>Genomic Encyclopedia of Archaeal and Bacterial Type Strains, Phase II (KMG-II): from individual species to whole genera.</title>
        <authorList>
            <person name="Goeker M."/>
        </authorList>
    </citation>
    <scope>NUCLEOTIDE SEQUENCE [LARGE SCALE GENOMIC DNA]</scope>
    <source>
        <strain evidence="3 4">DSM 19711</strain>
    </source>
</reference>
<dbReference type="InterPro" id="IPR036457">
    <property type="entry name" value="PPM-type-like_dom_sf"/>
</dbReference>
<dbReference type="SUPFAM" id="SSF81606">
    <property type="entry name" value="PP2C-like"/>
    <property type="match status" value="1"/>
</dbReference>
<evidence type="ECO:0000259" key="2">
    <source>
        <dbReference type="SMART" id="SM00331"/>
    </source>
</evidence>
<dbReference type="PANTHER" id="PTHR43156">
    <property type="entry name" value="STAGE II SPORULATION PROTEIN E-RELATED"/>
    <property type="match status" value="1"/>
</dbReference>
<dbReference type="Proteomes" id="UP000238083">
    <property type="component" value="Unassembled WGS sequence"/>
</dbReference>
<dbReference type="Gene3D" id="3.60.40.10">
    <property type="entry name" value="PPM-type phosphatase domain"/>
    <property type="match status" value="1"/>
</dbReference>
<dbReference type="SUPFAM" id="SSF55781">
    <property type="entry name" value="GAF domain-like"/>
    <property type="match status" value="1"/>
</dbReference>
<dbReference type="InterPro" id="IPR001932">
    <property type="entry name" value="PPM-type_phosphatase-like_dom"/>
</dbReference>
<accession>A0A2T0QXL8</accession>
<dbReference type="GO" id="GO:0016791">
    <property type="term" value="F:phosphatase activity"/>
    <property type="evidence" value="ECO:0007669"/>
    <property type="project" value="TreeGrafter"/>
</dbReference>
<dbReference type="InterPro" id="IPR052016">
    <property type="entry name" value="Bact_Sigma-Reg"/>
</dbReference>
<name>A0A2T0QXL8_9ACTN</name>
<keyword evidence="1" id="KW-0378">Hydrolase</keyword>